<dbReference type="PANTHER" id="PTHR41813">
    <property type="entry name" value="REGULATOR PAB1642, PUTATIVE (AFU_ORTHOLOGUE AFUA_3G11955)-RELATED"/>
    <property type="match status" value="1"/>
</dbReference>
<feature type="region of interest" description="Disordered" evidence="1">
    <location>
        <begin position="245"/>
        <end position="267"/>
    </location>
</feature>
<dbReference type="InterPro" id="IPR053261">
    <property type="entry name" value="Polyketide-peptide_reg"/>
</dbReference>
<reference evidence="2 3" key="1">
    <citation type="submission" date="2016-10" db="EMBL/GenBank/DDBJ databases">
        <authorList>
            <person name="Varghese N."/>
        </authorList>
    </citation>
    <scope>NUCLEOTIDE SEQUENCE [LARGE SCALE GENOMIC DNA]</scope>
</reference>
<dbReference type="InterPro" id="IPR016084">
    <property type="entry name" value="Haem_Oase-like_multi-hlx"/>
</dbReference>
<evidence type="ECO:0000313" key="2">
    <source>
        <dbReference type="EMBL" id="SMY23959.1"/>
    </source>
</evidence>
<dbReference type="CDD" id="cd19357">
    <property type="entry name" value="TenA_E_At3g16990-like"/>
    <property type="match status" value="1"/>
</dbReference>
<sequence length="267" mass="29278">MPPSLTTHLLSLTPSHLHTATTHPFLLAAATSTLPPSILTTWLAQDRLYALSYPSFIGSILSCLPLPSHPSRSTSLEWRVADVLIDALANIRREIGMFEEVARQEGWEAEVCGGEVEEGTATRCYRDLFAGATGGAKGWVVGLVVLWATEECYLRAWKFAKSHCVAQKGEGDAGQDVMARVFIPNWSSEEFEGFVGRLRGLVDEVGVEEGGWVWRECERAWRQVVWIESIFWPDVEGSGQTVGEEVGGEVKGQGEIAKEGTKADSVQ</sequence>
<protein>
    <recommendedName>
        <fullName evidence="4">Thiaminase-2/PQQC domain-containing protein</fullName>
    </recommendedName>
</protein>
<proteinExistence type="predicted"/>
<organism evidence="2 3">
    <name type="scientific">Zymoseptoria tritici ST99CH_1A5</name>
    <dbReference type="NCBI Taxonomy" id="1276529"/>
    <lineage>
        <taxon>Eukaryota</taxon>
        <taxon>Fungi</taxon>
        <taxon>Dikarya</taxon>
        <taxon>Ascomycota</taxon>
        <taxon>Pezizomycotina</taxon>
        <taxon>Dothideomycetes</taxon>
        <taxon>Dothideomycetidae</taxon>
        <taxon>Mycosphaerellales</taxon>
        <taxon>Mycosphaerellaceae</taxon>
        <taxon>Zymoseptoria</taxon>
    </lineage>
</organism>
<dbReference type="AlphaFoldDB" id="A0A1Y6LK14"/>
<evidence type="ECO:0000313" key="3">
    <source>
        <dbReference type="Proteomes" id="UP000215453"/>
    </source>
</evidence>
<accession>A0A1Y6LK14</accession>
<dbReference type="SUPFAM" id="SSF48613">
    <property type="entry name" value="Heme oxygenase-like"/>
    <property type="match status" value="1"/>
</dbReference>
<evidence type="ECO:0008006" key="4">
    <source>
        <dbReference type="Google" id="ProtNLM"/>
    </source>
</evidence>
<name>A0A1Y6LK14_ZYMTR</name>
<dbReference type="PANTHER" id="PTHR41813:SF2">
    <property type="entry name" value="REGULATOR PAB1642, PUTATIVE (AFU_ORTHOLOGUE AFUA_3G11955)-RELATED"/>
    <property type="match status" value="1"/>
</dbReference>
<dbReference type="Proteomes" id="UP000215453">
    <property type="component" value="Chromosome 4"/>
</dbReference>
<dbReference type="EMBL" id="LT882679">
    <property type="protein sequence ID" value="SMY23959.1"/>
    <property type="molecule type" value="Genomic_DNA"/>
</dbReference>
<gene>
    <name evidence="2" type="ORF">ZT1A5_G5400</name>
</gene>
<evidence type="ECO:0000256" key="1">
    <source>
        <dbReference type="SAM" id="MobiDB-lite"/>
    </source>
</evidence>
<feature type="compositionally biased region" description="Basic and acidic residues" evidence="1">
    <location>
        <begin position="256"/>
        <end position="267"/>
    </location>
</feature>
<dbReference type="Gene3D" id="1.20.910.10">
    <property type="entry name" value="Heme oxygenase-like"/>
    <property type="match status" value="1"/>
</dbReference>